<accession>A0AAT9FST1</accession>
<dbReference type="AlphaFoldDB" id="A0AAT9FST1"/>
<sequence>MDLDQLEELKSSLRKLSHSEQDHIASFLLMERMKRNKLVMPAIHQRIEDADPENWPTWEKTKEKLSD</sequence>
<reference evidence="1" key="1">
    <citation type="submission" date="2024-07" db="EMBL/GenBank/DDBJ databases">
        <title>Complete genome sequence of Verrucomicrobiaceae bacterium NT6N.</title>
        <authorList>
            <person name="Huang C."/>
            <person name="Takami H."/>
            <person name="Hamasaki K."/>
        </authorList>
    </citation>
    <scope>NUCLEOTIDE SEQUENCE</scope>
    <source>
        <strain evidence="1">NT6N</strain>
    </source>
</reference>
<dbReference type="KEGG" id="osu:NT6N_40460"/>
<name>A0AAT9FST1_9BACT</name>
<proteinExistence type="predicted"/>
<dbReference type="EMBL" id="AP026866">
    <property type="protein sequence ID" value="BDS09006.1"/>
    <property type="molecule type" value="Genomic_DNA"/>
</dbReference>
<evidence type="ECO:0000313" key="1">
    <source>
        <dbReference type="EMBL" id="BDS09006.1"/>
    </source>
</evidence>
<gene>
    <name evidence="1" type="ORF">NT6N_40460</name>
</gene>
<evidence type="ECO:0008006" key="2">
    <source>
        <dbReference type="Google" id="ProtNLM"/>
    </source>
</evidence>
<organism evidence="1">
    <name type="scientific">Oceaniferula spumae</name>
    <dbReference type="NCBI Taxonomy" id="2979115"/>
    <lineage>
        <taxon>Bacteria</taxon>
        <taxon>Pseudomonadati</taxon>
        <taxon>Verrucomicrobiota</taxon>
        <taxon>Verrucomicrobiia</taxon>
        <taxon>Verrucomicrobiales</taxon>
        <taxon>Verrucomicrobiaceae</taxon>
        <taxon>Oceaniferula</taxon>
    </lineage>
</organism>
<protein>
    <recommendedName>
        <fullName evidence="2">DUF2281 domain-containing protein</fullName>
    </recommendedName>
</protein>